<dbReference type="InterPro" id="IPR009937">
    <property type="entry name" value="Phage_holin_3_6"/>
</dbReference>
<reference evidence="2 5" key="2">
    <citation type="submission" date="2021-01" db="EMBL/GenBank/DDBJ databases">
        <title>Whole genome shotgun sequence of Actinoplanes lobatus NBRC 12513.</title>
        <authorList>
            <person name="Komaki H."/>
            <person name="Tamura T."/>
        </authorList>
    </citation>
    <scope>NUCLEOTIDE SEQUENCE [LARGE SCALE GENOMIC DNA]</scope>
    <source>
        <strain evidence="2 5">NBRC 12513</strain>
    </source>
</reference>
<keyword evidence="1" id="KW-0472">Membrane</keyword>
<evidence type="ECO:0008006" key="6">
    <source>
        <dbReference type="Google" id="ProtNLM"/>
    </source>
</evidence>
<sequence>MTRSLTEHSTAELVQRASEQLSRLVRDELTLAKAELAEKGKHAGIGAGLFGGAGVLAGYGVGALIATSVIALDLVLPLWLAALIVSVVLFAVAGVLALLGRKQINRAVPPEPLAAIESVKADVDEVKNAVKERGREIMPDPVFASEPGGAGKP</sequence>
<name>A0A7W7H8L3_9ACTN</name>
<feature type="transmembrane region" description="Helical" evidence="1">
    <location>
        <begin position="78"/>
        <end position="99"/>
    </location>
</feature>
<evidence type="ECO:0000313" key="4">
    <source>
        <dbReference type="Proteomes" id="UP000590511"/>
    </source>
</evidence>
<keyword evidence="5" id="KW-1185">Reference proteome</keyword>
<evidence type="ECO:0000256" key="1">
    <source>
        <dbReference type="SAM" id="Phobius"/>
    </source>
</evidence>
<evidence type="ECO:0000313" key="2">
    <source>
        <dbReference type="EMBL" id="GIE42374.1"/>
    </source>
</evidence>
<dbReference type="Proteomes" id="UP000631312">
    <property type="component" value="Unassembled WGS sequence"/>
</dbReference>
<keyword evidence="1" id="KW-1133">Transmembrane helix</keyword>
<reference evidence="3 4" key="1">
    <citation type="submission" date="2020-08" db="EMBL/GenBank/DDBJ databases">
        <title>Sequencing the genomes of 1000 actinobacteria strains.</title>
        <authorList>
            <person name="Klenk H.-P."/>
        </authorList>
    </citation>
    <scope>NUCLEOTIDE SEQUENCE [LARGE SCALE GENOMIC DNA]</scope>
    <source>
        <strain evidence="3 4">DSM 43150</strain>
    </source>
</reference>
<accession>A0A7W7H8L3</accession>
<evidence type="ECO:0000313" key="5">
    <source>
        <dbReference type="Proteomes" id="UP000631312"/>
    </source>
</evidence>
<keyword evidence="1" id="KW-0812">Transmembrane</keyword>
<evidence type="ECO:0000313" key="3">
    <source>
        <dbReference type="EMBL" id="MBB4746038.1"/>
    </source>
</evidence>
<dbReference type="Pfam" id="PF07332">
    <property type="entry name" value="Phage_holin_3_6"/>
    <property type="match status" value="1"/>
</dbReference>
<dbReference type="EMBL" id="BOMP01000094">
    <property type="protein sequence ID" value="GIE42374.1"/>
    <property type="molecule type" value="Genomic_DNA"/>
</dbReference>
<organism evidence="3 4">
    <name type="scientific">Actinoplanes lobatus</name>
    <dbReference type="NCBI Taxonomy" id="113568"/>
    <lineage>
        <taxon>Bacteria</taxon>
        <taxon>Bacillati</taxon>
        <taxon>Actinomycetota</taxon>
        <taxon>Actinomycetes</taxon>
        <taxon>Micromonosporales</taxon>
        <taxon>Micromonosporaceae</taxon>
        <taxon>Actinoplanes</taxon>
    </lineage>
</organism>
<dbReference type="AlphaFoldDB" id="A0A7W7H8L3"/>
<gene>
    <name evidence="2" type="ORF">Alo02nite_52720</name>
    <name evidence="3" type="ORF">BJ964_000199</name>
</gene>
<comment type="caution">
    <text evidence="3">The sequence shown here is derived from an EMBL/GenBank/DDBJ whole genome shotgun (WGS) entry which is preliminary data.</text>
</comment>
<feature type="transmembrane region" description="Helical" evidence="1">
    <location>
        <begin position="49"/>
        <end position="72"/>
    </location>
</feature>
<dbReference type="RefSeq" id="WP_188118889.1">
    <property type="nucleotide sequence ID" value="NZ_BOMP01000094.1"/>
</dbReference>
<protein>
    <recommendedName>
        <fullName evidence="6">Superfamily III holin-X</fullName>
    </recommendedName>
</protein>
<proteinExistence type="predicted"/>
<dbReference type="EMBL" id="JACHNC010000001">
    <property type="protein sequence ID" value="MBB4746038.1"/>
    <property type="molecule type" value="Genomic_DNA"/>
</dbReference>
<dbReference type="Proteomes" id="UP000590511">
    <property type="component" value="Unassembled WGS sequence"/>
</dbReference>